<evidence type="ECO:0000259" key="1">
    <source>
        <dbReference type="Pfam" id="PF01266"/>
    </source>
</evidence>
<proteinExistence type="predicted"/>
<sequence length="333" mass="38862">MKIAIIGAGFYGCYLAKKLSNNHEVHLFESKEKMCMAAIVNNQNRLHLGYHYPRSNETVLQIISSYNRFLEEFRDCVSFIPQNIYAVHKDSNVDFEHYSNFFNSYNLDHREVLKSDKIWDKIKNPKDFQGAFYTSEGILDTSKLRLKVIEPIYSSKNIKISCNHKVDDNEVNILRNKFDYVINCTYNDPYIGFESPPVKVKKEHCLIVVMKDSNYRDFGFAVMDGNFCSLYPIKGDIFSLSSVVHTPFNKNELSSFNVKENLEKIISDSEKYFLFKERKIVDYYFGTKTKIKNDLNDERETLVVKEGNLISVLIGKISTIFYSIDEVEKEIYK</sequence>
<protein>
    <recommendedName>
        <fullName evidence="1">FAD dependent oxidoreductase domain-containing protein</fullName>
    </recommendedName>
</protein>
<dbReference type="AlphaFoldDB" id="A0A382DU07"/>
<accession>A0A382DU07</accession>
<dbReference type="Gene3D" id="3.50.50.60">
    <property type="entry name" value="FAD/NAD(P)-binding domain"/>
    <property type="match status" value="1"/>
</dbReference>
<dbReference type="InterPro" id="IPR006076">
    <property type="entry name" value="FAD-dep_OxRdtase"/>
</dbReference>
<gene>
    <name evidence="2" type="ORF">METZ01_LOCUS193891</name>
</gene>
<dbReference type="Pfam" id="PF01266">
    <property type="entry name" value="DAO"/>
    <property type="match status" value="1"/>
</dbReference>
<dbReference type="SUPFAM" id="SSF51905">
    <property type="entry name" value="FAD/NAD(P)-binding domain"/>
    <property type="match status" value="1"/>
</dbReference>
<organism evidence="2">
    <name type="scientific">marine metagenome</name>
    <dbReference type="NCBI Taxonomy" id="408172"/>
    <lineage>
        <taxon>unclassified sequences</taxon>
        <taxon>metagenomes</taxon>
        <taxon>ecological metagenomes</taxon>
    </lineage>
</organism>
<reference evidence="2" key="1">
    <citation type="submission" date="2018-05" db="EMBL/GenBank/DDBJ databases">
        <authorList>
            <person name="Lanie J.A."/>
            <person name="Ng W.-L."/>
            <person name="Kazmierczak K.M."/>
            <person name="Andrzejewski T.M."/>
            <person name="Davidsen T.M."/>
            <person name="Wayne K.J."/>
            <person name="Tettelin H."/>
            <person name="Glass J.I."/>
            <person name="Rusch D."/>
            <person name="Podicherti R."/>
            <person name="Tsui H.-C.T."/>
            <person name="Winkler M.E."/>
        </authorList>
    </citation>
    <scope>NUCLEOTIDE SEQUENCE</scope>
</reference>
<dbReference type="EMBL" id="UINC01040738">
    <property type="protein sequence ID" value="SVB41037.1"/>
    <property type="molecule type" value="Genomic_DNA"/>
</dbReference>
<evidence type="ECO:0000313" key="2">
    <source>
        <dbReference type="EMBL" id="SVB41037.1"/>
    </source>
</evidence>
<dbReference type="InterPro" id="IPR036188">
    <property type="entry name" value="FAD/NAD-bd_sf"/>
</dbReference>
<name>A0A382DU07_9ZZZZ</name>
<dbReference type="Gene3D" id="3.30.9.10">
    <property type="entry name" value="D-Amino Acid Oxidase, subunit A, domain 2"/>
    <property type="match status" value="1"/>
</dbReference>
<feature type="domain" description="FAD dependent oxidoreductase" evidence="1">
    <location>
        <begin position="2"/>
        <end position="207"/>
    </location>
</feature>